<dbReference type="Gene3D" id="1.10.3470.10">
    <property type="entry name" value="ABC transporter involved in vitamin B12 uptake, BtuC"/>
    <property type="match status" value="1"/>
</dbReference>
<feature type="transmembrane region" description="Helical" evidence="8">
    <location>
        <begin position="303"/>
        <end position="326"/>
    </location>
</feature>
<keyword evidence="6 8" id="KW-1133">Transmembrane helix</keyword>
<evidence type="ECO:0000256" key="6">
    <source>
        <dbReference type="ARBA" id="ARBA00022989"/>
    </source>
</evidence>
<feature type="transmembrane region" description="Helical" evidence="8">
    <location>
        <begin position="56"/>
        <end position="76"/>
    </location>
</feature>
<keyword evidence="3" id="KW-0813">Transport</keyword>
<dbReference type="PANTHER" id="PTHR30472">
    <property type="entry name" value="FERRIC ENTEROBACTIN TRANSPORT SYSTEM PERMEASE PROTEIN"/>
    <property type="match status" value="1"/>
</dbReference>
<evidence type="ECO:0000256" key="5">
    <source>
        <dbReference type="ARBA" id="ARBA00022692"/>
    </source>
</evidence>
<dbReference type="RefSeq" id="WP_145632955.1">
    <property type="nucleotide sequence ID" value="NZ_VIWP01000001.1"/>
</dbReference>
<feature type="transmembrane region" description="Helical" evidence="8">
    <location>
        <begin position="273"/>
        <end position="291"/>
    </location>
</feature>
<dbReference type="GO" id="GO:0033214">
    <property type="term" value="P:siderophore-iron import into cell"/>
    <property type="evidence" value="ECO:0007669"/>
    <property type="project" value="TreeGrafter"/>
</dbReference>
<keyword evidence="4" id="KW-1003">Cell membrane</keyword>
<dbReference type="AlphaFoldDB" id="A0A561R8Z1"/>
<feature type="transmembrane region" description="Helical" evidence="8">
    <location>
        <begin position="143"/>
        <end position="167"/>
    </location>
</feature>
<dbReference type="CDD" id="cd06550">
    <property type="entry name" value="TM_ABC_iron-siderophores_like"/>
    <property type="match status" value="1"/>
</dbReference>
<comment type="subcellular location">
    <subcellularLocation>
        <location evidence="1">Cell membrane</location>
        <topology evidence="1">Multi-pass membrane protein</topology>
    </subcellularLocation>
</comment>
<reference evidence="9 10" key="1">
    <citation type="submission" date="2019-06" db="EMBL/GenBank/DDBJ databases">
        <title>Sorghum-associated microbial communities from plants grown in Nebraska, USA.</title>
        <authorList>
            <person name="Schachtman D."/>
        </authorList>
    </citation>
    <scope>NUCLEOTIDE SEQUENCE [LARGE SCALE GENOMIC DNA]</scope>
    <source>
        <strain evidence="9 10">1225</strain>
    </source>
</reference>
<keyword evidence="5 8" id="KW-0812">Transmembrane</keyword>
<evidence type="ECO:0000256" key="3">
    <source>
        <dbReference type="ARBA" id="ARBA00022448"/>
    </source>
</evidence>
<comment type="similarity">
    <text evidence="2">Belongs to the binding-protein-dependent transport system permease family. FecCD subfamily.</text>
</comment>
<feature type="transmembrane region" description="Helical" evidence="8">
    <location>
        <begin position="234"/>
        <end position="261"/>
    </location>
</feature>
<dbReference type="Pfam" id="PF01032">
    <property type="entry name" value="FecCD"/>
    <property type="match status" value="1"/>
</dbReference>
<protein>
    <submittedName>
        <fullName evidence="9">Iron complex transport system permease protein</fullName>
    </submittedName>
</protein>
<feature type="transmembrane region" description="Helical" evidence="8">
    <location>
        <begin position="88"/>
        <end position="108"/>
    </location>
</feature>
<dbReference type="OrthoDB" id="9811975at2"/>
<dbReference type="InterPro" id="IPR000522">
    <property type="entry name" value="ABC_transptr_permease_BtuC"/>
</dbReference>
<evidence type="ECO:0000256" key="7">
    <source>
        <dbReference type="ARBA" id="ARBA00023136"/>
    </source>
</evidence>
<feature type="transmembrane region" description="Helical" evidence="8">
    <location>
        <begin position="114"/>
        <end position="136"/>
    </location>
</feature>
<evidence type="ECO:0000313" key="9">
    <source>
        <dbReference type="EMBL" id="TWF59067.1"/>
    </source>
</evidence>
<sequence length="331" mass="35026">MKPCSRLALLLVFLLFLAGMHLVSGARFSPIHVVTQALFDYDPKNYQHVVIVRQRLTRLVVAGYAGMVLSVSGLLLQKVLRNGLVSPSTLGINSGAITFVTLGIYLFGLNGAELFWPALFGGITATMVAFLAAGLVNRGNRDPLSLVLGGAMTATLFSAATTFVISLDPERFDDQMSWLIGDIGNFDYQPLIWLWPVGAAGLALALLLSRSLDLLSLGAEQAASLGTDPRLVQWASLAIAIPMAISAVCIVGPIGFVGLVAPHMTRMMIGETGRIPTLFCALLGAAIVIGADILARTLLAPKLLNVGTVMALCGGVAFLALILSTLRRRQA</sequence>
<keyword evidence="10" id="KW-1185">Reference proteome</keyword>
<evidence type="ECO:0000256" key="4">
    <source>
        <dbReference type="ARBA" id="ARBA00022475"/>
    </source>
</evidence>
<dbReference type="InterPro" id="IPR037294">
    <property type="entry name" value="ABC_BtuC-like"/>
</dbReference>
<keyword evidence="7 8" id="KW-0472">Membrane</keyword>
<dbReference type="GO" id="GO:0005886">
    <property type="term" value="C:plasma membrane"/>
    <property type="evidence" value="ECO:0007669"/>
    <property type="project" value="UniProtKB-SubCell"/>
</dbReference>
<proteinExistence type="inferred from homology"/>
<dbReference type="Proteomes" id="UP000320653">
    <property type="component" value="Unassembled WGS sequence"/>
</dbReference>
<dbReference type="GO" id="GO:0022857">
    <property type="term" value="F:transmembrane transporter activity"/>
    <property type="evidence" value="ECO:0007669"/>
    <property type="project" value="InterPro"/>
</dbReference>
<evidence type="ECO:0000256" key="8">
    <source>
        <dbReference type="SAM" id="Phobius"/>
    </source>
</evidence>
<evidence type="ECO:0000313" key="10">
    <source>
        <dbReference type="Proteomes" id="UP000320653"/>
    </source>
</evidence>
<accession>A0A561R8Z1</accession>
<evidence type="ECO:0000256" key="1">
    <source>
        <dbReference type="ARBA" id="ARBA00004651"/>
    </source>
</evidence>
<dbReference type="EMBL" id="VIWP01000001">
    <property type="protein sequence ID" value="TWF59067.1"/>
    <property type="molecule type" value="Genomic_DNA"/>
</dbReference>
<organism evidence="9 10">
    <name type="scientific">Neorhizobium alkalisoli</name>
    <dbReference type="NCBI Taxonomy" id="528178"/>
    <lineage>
        <taxon>Bacteria</taxon>
        <taxon>Pseudomonadati</taxon>
        <taxon>Pseudomonadota</taxon>
        <taxon>Alphaproteobacteria</taxon>
        <taxon>Hyphomicrobiales</taxon>
        <taxon>Rhizobiaceae</taxon>
        <taxon>Rhizobium/Agrobacterium group</taxon>
        <taxon>Neorhizobium</taxon>
    </lineage>
</organism>
<dbReference type="SUPFAM" id="SSF81345">
    <property type="entry name" value="ABC transporter involved in vitamin B12 uptake, BtuC"/>
    <property type="match status" value="1"/>
</dbReference>
<evidence type="ECO:0000256" key="2">
    <source>
        <dbReference type="ARBA" id="ARBA00007935"/>
    </source>
</evidence>
<comment type="caution">
    <text evidence="9">The sequence shown here is derived from an EMBL/GenBank/DDBJ whole genome shotgun (WGS) entry which is preliminary data.</text>
</comment>
<name>A0A561R8Z1_9HYPH</name>
<gene>
    <name evidence="9" type="ORF">FHW37_101873</name>
</gene>
<dbReference type="PANTHER" id="PTHR30472:SF25">
    <property type="entry name" value="ABC TRANSPORTER PERMEASE PROTEIN MJ0876-RELATED"/>
    <property type="match status" value="1"/>
</dbReference>